<comment type="caution">
    <text evidence="2">The sequence shown here is derived from an EMBL/GenBank/DDBJ whole genome shotgun (WGS) entry which is preliminary data.</text>
</comment>
<reference evidence="2 3" key="1">
    <citation type="journal article" date="2019" name="Sci. Rep.">
        <title>A multi-omics analysis of the grapevine pathogen Lasiodiplodia theobromae reveals that temperature affects the expression of virulence- and pathogenicity-related genes.</title>
        <authorList>
            <person name="Felix C."/>
            <person name="Meneses R."/>
            <person name="Goncalves M.F.M."/>
            <person name="Tilleman L."/>
            <person name="Duarte A.S."/>
            <person name="Jorrin-Novo J.V."/>
            <person name="Van de Peer Y."/>
            <person name="Deforce D."/>
            <person name="Van Nieuwerburgh F."/>
            <person name="Esteves A.C."/>
            <person name="Alves A."/>
        </authorList>
    </citation>
    <scope>NUCLEOTIDE SEQUENCE [LARGE SCALE GENOMIC DNA]</scope>
    <source>
        <strain evidence="2 3">LA-SOL3</strain>
    </source>
</reference>
<proteinExistence type="predicted"/>
<accession>A0A5N5CVW7</accession>
<feature type="compositionally biased region" description="Basic residues" evidence="1">
    <location>
        <begin position="143"/>
        <end position="159"/>
    </location>
</feature>
<name>A0A5N5CVW7_9PEZI</name>
<feature type="region of interest" description="Disordered" evidence="1">
    <location>
        <begin position="136"/>
        <end position="194"/>
    </location>
</feature>
<feature type="compositionally biased region" description="Polar residues" evidence="1">
    <location>
        <begin position="75"/>
        <end position="87"/>
    </location>
</feature>
<dbReference type="Proteomes" id="UP000325902">
    <property type="component" value="Unassembled WGS sequence"/>
</dbReference>
<sequence>MASIHDRFQVPTDPAVITPFEDVDDPLADADVPVASIERDDSSYYIFGPPSQSSDGRYTTRTRSSIDGRGRRFSNHTQLTEPSSISDMPSDCFPLEKQKRSIAKAMPPTTTVMAMARTSSPAISPTTTHRDITAYRNGVASKPKSHHHSSRPRPRRNHHTTTTTAIDTPTRFHPEPTPTYSPYHSRTPSSSSSPHRAPLILLHVTLLPSPALPYPPHLLRRVLPRSTMRAYAQLEERLADPVLMTRGLLVAHPREEMDVLEERVLEGLELRAPRVLKCGHFYHVDDYADDEGDEEGGKKRRDSGVDAEADAEVEADAAATAAVETDASAVETASEAEEEITCTECHAHLPLPPASSTSATTRWTIKIYAANGLLAGPGAWSAAWSEMERVDVAITPYLSPAQHRALQAAVREEEQAVADAAARAAEERADADADRDALLRAAEEAGRREAEAEAEARAEEVRREAEGRLEEAEARAEQMRNEAEERLEAERMEAEARLEAERTEAEARLEAERVEAEEMRKEVEERLELERMEAEERLEEEKQERLRLIGSAALAAAAERRAAEERVEEAKVQAVREERKRVREERARRVAEAEKARMEVPLATLVRRALWVAAVDWRNVLIVVLGVWLWMVGSGAVVPQEMGTELDVSGVFFDAAVSPFFGNATVEQQFDVVRTTETVTATATATQTSTAIVTAFILETLAPQALEQSASTTTADLSEPTDTPDAAVDDEYKDAVFTATTEILASAFEKMDAIIAALVEAYEKTADDEDASAEAQLPRTDVCSTFPELAYPTCAVDEEVFDVEQVEEDPRPRTCANRELEVEYFNRAAPTCSVHLVWV</sequence>
<feature type="region of interest" description="Disordered" evidence="1">
    <location>
        <begin position="443"/>
        <end position="486"/>
    </location>
</feature>
<feature type="region of interest" description="Disordered" evidence="1">
    <location>
        <begin position="287"/>
        <end position="310"/>
    </location>
</feature>
<feature type="region of interest" description="Disordered" evidence="1">
    <location>
        <begin position="42"/>
        <end position="91"/>
    </location>
</feature>
<dbReference type="OrthoDB" id="5369448at2759"/>
<evidence type="ECO:0000313" key="3">
    <source>
        <dbReference type="Proteomes" id="UP000325902"/>
    </source>
</evidence>
<gene>
    <name evidence="2" type="ORF">DBV05_g11834</name>
</gene>
<protein>
    <recommendedName>
        <fullName evidence="4">Reticulocyte-binding protein 2-like protein a</fullName>
    </recommendedName>
</protein>
<feature type="compositionally biased region" description="Low complexity" evidence="1">
    <location>
        <begin position="178"/>
        <end position="194"/>
    </location>
</feature>
<feature type="region of interest" description="Disordered" evidence="1">
    <location>
        <begin position="709"/>
        <end position="729"/>
    </location>
</feature>
<keyword evidence="3" id="KW-1185">Reference proteome</keyword>
<dbReference type="EMBL" id="VCHE01000190">
    <property type="protein sequence ID" value="KAB2569489.1"/>
    <property type="molecule type" value="Genomic_DNA"/>
</dbReference>
<feature type="compositionally biased region" description="Low complexity" evidence="1">
    <location>
        <begin position="160"/>
        <end position="171"/>
    </location>
</feature>
<feature type="compositionally biased region" description="Polar residues" evidence="1">
    <location>
        <begin position="50"/>
        <end position="63"/>
    </location>
</feature>
<evidence type="ECO:0008006" key="4">
    <source>
        <dbReference type="Google" id="ProtNLM"/>
    </source>
</evidence>
<dbReference type="AlphaFoldDB" id="A0A5N5CVW7"/>
<organism evidence="2 3">
    <name type="scientific">Lasiodiplodia theobromae</name>
    <dbReference type="NCBI Taxonomy" id="45133"/>
    <lineage>
        <taxon>Eukaryota</taxon>
        <taxon>Fungi</taxon>
        <taxon>Dikarya</taxon>
        <taxon>Ascomycota</taxon>
        <taxon>Pezizomycotina</taxon>
        <taxon>Dothideomycetes</taxon>
        <taxon>Dothideomycetes incertae sedis</taxon>
        <taxon>Botryosphaeriales</taxon>
        <taxon>Botryosphaeriaceae</taxon>
        <taxon>Lasiodiplodia</taxon>
    </lineage>
</organism>
<evidence type="ECO:0000256" key="1">
    <source>
        <dbReference type="SAM" id="MobiDB-lite"/>
    </source>
</evidence>
<evidence type="ECO:0000313" key="2">
    <source>
        <dbReference type="EMBL" id="KAB2569489.1"/>
    </source>
</evidence>